<evidence type="ECO:0000313" key="7">
    <source>
        <dbReference type="Proteomes" id="UP000481643"/>
    </source>
</evidence>
<keyword evidence="1" id="KW-0805">Transcription regulation</keyword>
<dbReference type="InterPro" id="IPR001387">
    <property type="entry name" value="Cro/C1-type_HTH"/>
</dbReference>
<dbReference type="Gene3D" id="1.10.260.40">
    <property type="entry name" value="lambda repressor-like DNA-binding domains"/>
    <property type="match status" value="1"/>
</dbReference>
<evidence type="ECO:0000256" key="3">
    <source>
        <dbReference type="ARBA" id="ARBA00023163"/>
    </source>
</evidence>
<dbReference type="CDD" id="cd00093">
    <property type="entry name" value="HTH_XRE"/>
    <property type="match status" value="1"/>
</dbReference>
<accession>A0A6L3YUK4</accession>
<dbReference type="EMBL" id="WBVX01000006">
    <property type="protein sequence ID" value="KAB2687558.1"/>
    <property type="molecule type" value="Genomic_DNA"/>
</dbReference>
<name>A0A6L3YUK4_9HYPH</name>
<proteinExistence type="predicted"/>
<sequence length="226" mass="24953">MVNDTFAERLKVLIGNQSANAFAREVDIGESLMRKYLAGATPGIDKVAQIAKVKGVALDWLINGEGEMSTVELPQLPQRVQATELEAKSEFTLVPRLDVQASAGAGRVTIGEDPLEYLAFQSTWLRSRNINPAFARILTARGDSMEETIRDGDVLLVDTSINRIRDNTIYVIVYGDMVLVKRVHGRLNGSLQLISDNPRYPAEEVSAGEIEQLHVAGRVMWFGRSI</sequence>
<dbReference type="Proteomes" id="UP000481643">
    <property type="component" value="Unassembled WGS sequence"/>
</dbReference>
<evidence type="ECO:0000256" key="1">
    <source>
        <dbReference type="ARBA" id="ARBA00023015"/>
    </source>
</evidence>
<keyword evidence="2" id="KW-0238">DNA-binding</keyword>
<dbReference type="SUPFAM" id="SSF47413">
    <property type="entry name" value="lambda repressor-like DNA-binding domains"/>
    <property type="match status" value="1"/>
</dbReference>
<dbReference type="Pfam" id="PF00717">
    <property type="entry name" value="Peptidase_S24"/>
    <property type="match status" value="1"/>
</dbReference>
<dbReference type="PANTHER" id="PTHR40661:SF3">
    <property type="entry name" value="FELS-1 PROPHAGE TRANSCRIPTIONAL REGULATOR"/>
    <property type="match status" value="1"/>
</dbReference>
<dbReference type="GO" id="GO:0045892">
    <property type="term" value="P:negative regulation of DNA-templated transcription"/>
    <property type="evidence" value="ECO:0007669"/>
    <property type="project" value="InterPro"/>
</dbReference>
<dbReference type="GO" id="GO:0003677">
    <property type="term" value="F:DNA binding"/>
    <property type="evidence" value="ECO:0007669"/>
    <property type="project" value="UniProtKB-KW"/>
</dbReference>
<dbReference type="AlphaFoldDB" id="A0A6L3YUK4"/>
<dbReference type="CDD" id="cd06529">
    <property type="entry name" value="S24_LexA-like"/>
    <property type="match status" value="1"/>
</dbReference>
<dbReference type="InterPro" id="IPR036286">
    <property type="entry name" value="LexA/Signal_pep-like_sf"/>
</dbReference>
<dbReference type="InterPro" id="IPR015927">
    <property type="entry name" value="Peptidase_S24_S26A/B/C"/>
</dbReference>
<comment type="caution">
    <text evidence="6">The sequence shown here is derived from an EMBL/GenBank/DDBJ whole genome shotgun (WGS) entry which is preliminary data.</text>
</comment>
<evidence type="ECO:0000256" key="2">
    <source>
        <dbReference type="ARBA" id="ARBA00023125"/>
    </source>
</evidence>
<dbReference type="SUPFAM" id="SSF51306">
    <property type="entry name" value="LexA/Signal peptidase"/>
    <property type="match status" value="1"/>
</dbReference>
<protein>
    <submittedName>
        <fullName evidence="6">Helix-turn-helix transcriptional regulator</fullName>
    </submittedName>
</protein>
<evidence type="ECO:0000313" key="6">
    <source>
        <dbReference type="EMBL" id="KAB2687558.1"/>
    </source>
</evidence>
<evidence type="ECO:0000259" key="4">
    <source>
        <dbReference type="Pfam" id="PF00717"/>
    </source>
</evidence>
<dbReference type="InterPro" id="IPR010744">
    <property type="entry name" value="Phage_CI_N"/>
</dbReference>
<feature type="domain" description="Peptidase S24/S26A/S26B/S26C" evidence="4">
    <location>
        <begin position="100"/>
        <end position="220"/>
    </location>
</feature>
<dbReference type="PANTHER" id="PTHR40661">
    <property type="match status" value="1"/>
</dbReference>
<reference evidence="6 7" key="1">
    <citation type="submission" date="2019-09" db="EMBL/GenBank/DDBJ databases">
        <title>Taxonomic organization of the family Brucellaceae based on a phylogenomic approach.</title>
        <authorList>
            <person name="Leclercq S."/>
            <person name="Cloeckaert A."/>
            <person name="Zygmunt M.S."/>
        </authorList>
    </citation>
    <scope>NUCLEOTIDE SEQUENCE [LARGE SCALE GENOMIC DNA]</scope>
    <source>
        <strain evidence="6 7">WS1830</strain>
    </source>
</reference>
<dbReference type="Pfam" id="PF07022">
    <property type="entry name" value="Phage_CI_repr"/>
    <property type="match status" value="1"/>
</dbReference>
<feature type="domain" description="Bacteriophage CI repressor N-terminal" evidence="5">
    <location>
        <begin position="8"/>
        <end position="68"/>
    </location>
</feature>
<organism evidence="6 7">
    <name type="scientific">Brucella tritici</name>
    <dbReference type="NCBI Taxonomy" id="94626"/>
    <lineage>
        <taxon>Bacteria</taxon>
        <taxon>Pseudomonadati</taxon>
        <taxon>Pseudomonadota</taxon>
        <taxon>Alphaproteobacteria</taxon>
        <taxon>Hyphomicrobiales</taxon>
        <taxon>Brucellaceae</taxon>
        <taxon>Brucella/Ochrobactrum group</taxon>
        <taxon>Brucella</taxon>
    </lineage>
</organism>
<keyword evidence="3" id="KW-0804">Transcription</keyword>
<dbReference type="InterPro" id="IPR010982">
    <property type="entry name" value="Lambda_DNA-bd_dom_sf"/>
</dbReference>
<dbReference type="Gene3D" id="2.10.109.10">
    <property type="entry name" value="Umud Fragment, subunit A"/>
    <property type="match status" value="1"/>
</dbReference>
<evidence type="ECO:0000259" key="5">
    <source>
        <dbReference type="Pfam" id="PF07022"/>
    </source>
</evidence>
<dbReference type="InterPro" id="IPR039418">
    <property type="entry name" value="LexA-like"/>
</dbReference>
<gene>
    <name evidence="6" type="ORF">F9L08_08370</name>
</gene>